<evidence type="ECO:0000313" key="2">
    <source>
        <dbReference type="EMBL" id="KAG8543019.1"/>
    </source>
</evidence>
<organism evidence="2 3">
    <name type="scientific">Engystomops pustulosus</name>
    <name type="common">Tungara frog</name>
    <name type="synonym">Physalaemus pustulosus</name>
    <dbReference type="NCBI Taxonomy" id="76066"/>
    <lineage>
        <taxon>Eukaryota</taxon>
        <taxon>Metazoa</taxon>
        <taxon>Chordata</taxon>
        <taxon>Craniata</taxon>
        <taxon>Vertebrata</taxon>
        <taxon>Euteleostomi</taxon>
        <taxon>Amphibia</taxon>
        <taxon>Batrachia</taxon>
        <taxon>Anura</taxon>
        <taxon>Neobatrachia</taxon>
        <taxon>Hyloidea</taxon>
        <taxon>Leptodactylidae</taxon>
        <taxon>Leiuperinae</taxon>
        <taxon>Engystomops</taxon>
    </lineage>
</organism>
<evidence type="ECO:0000256" key="1">
    <source>
        <dbReference type="SAM" id="MobiDB-lite"/>
    </source>
</evidence>
<proteinExistence type="predicted"/>
<protein>
    <submittedName>
        <fullName evidence="2">Uncharacterized protein</fullName>
    </submittedName>
</protein>
<feature type="region of interest" description="Disordered" evidence="1">
    <location>
        <begin position="53"/>
        <end position="84"/>
    </location>
</feature>
<reference evidence="2" key="1">
    <citation type="thesis" date="2020" institute="ProQuest LLC" country="789 East Eisenhower Parkway, Ann Arbor, MI, USA">
        <title>Comparative Genomics and Chromosome Evolution.</title>
        <authorList>
            <person name="Mudd A.B."/>
        </authorList>
    </citation>
    <scope>NUCLEOTIDE SEQUENCE</scope>
    <source>
        <strain evidence="2">237g6f4</strain>
        <tissue evidence="2">Blood</tissue>
    </source>
</reference>
<name>A0AAV6Z0D0_ENGPU</name>
<dbReference type="EMBL" id="WNYA01004054">
    <property type="protein sequence ID" value="KAG8543019.1"/>
    <property type="molecule type" value="Genomic_DNA"/>
</dbReference>
<gene>
    <name evidence="2" type="ORF">GDO81_025587</name>
</gene>
<dbReference type="AlphaFoldDB" id="A0AAV6Z0D0"/>
<accession>A0AAV6Z0D0</accession>
<comment type="caution">
    <text evidence="2">The sequence shown here is derived from an EMBL/GenBank/DDBJ whole genome shotgun (WGS) entry which is preliminary data.</text>
</comment>
<evidence type="ECO:0000313" key="3">
    <source>
        <dbReference type="Proteomes" id="UP000824782"/>
    </source>
</evidence>
<sequence length="108" mass="12419">MRIMRFLRICLHSPHPPYPKLRRTLLHLTWCRLGPSLTLGLVIYCRRRELRGLPRSRSQRPSIPPPPPTPPPPPPPPNYHPWPWRHQSVALGTAAVPSLSDSRRCSNC</sequence>
<feature type="compositionally biased region" description="Pro residues" evidence="1">
    <location>
        <begin position="62"/>
        <end position="80"/>
    </location>
</feature>
<keyword evidence="3" id="KW-1185">Reference proteome</keyword>
<dbReference type="Proteomes" id="UP000824782">
    <property type="component" value="Unassembled WGS sequence"/>
</dbReference>